<keyword evidence="2" id="KW-1185">Reference proteome</keyword>
<dbReference type="OrthoDB" id="1767527at2"/>
<reference evidence="1 2" key="1">
    <citation type="submission" date="2018-05" db="EMBL/GenBank/DDBJ databases">
        <title>Genomic Encyclopedia of Type Strains, Phase IV (KMG-IV): sequencing the most valuable type-strain genomes for metagenomic binning, comparative biology and taxonomic classification.</title>
        <authorList>
            <person name="Goeker M."/>
        </authorList>
    </citation>
    <scope>NUCLEOTIDE SEQUENCE [LARGE SCALE GENOMIC DNA]</scope>
    <source>
        <strain evidence="1 2">JC118</strain>
    </source>
</reference>
<dbReference type="STRING" id="1034346.GCA_000313565_00952"/>
<sequence length="186" mass="21786">MQVKEIEAFYDVCTTSDQSLIKQEWNKLWNWFIKEKRQEYSSISYRESVQRLISEKNYNVRRNIQSSKAMGLQVYPGDICYIDFGQAYLYEAGYQHFGLVLSIVHYKALVIPMTSNPQTYQKAFGKDGTYLYPLGKIEGMNRESVLFLNDAKFINTARIIDVKAHLDVAGWKFKEIKEKFKTSMLD</sequence>
<dbReference type="Proteomes" id="UP000247612">
    <property type="component" value="Unassembled WGS sequence"/>
</dbReference>
<protein>
    <recommendedName>
        <fullName evidence="3">Type II toxin-antitoxin system PemK/MazF family toxin</fullName>
    </recommendedName>
</protein>
<evidence type="ECO:0000313" key="1">
    <source>
        <dbReference type="EMBL" id="PXX77130.1"/>
    </source>
</evidence>
<accession>A0A2V2FHN5</accession>
<evidence type="ECO:0000313" key="2">
    <source>
        <dbReference type="Proteomes" id="UP000247612"/>
    </source>
</evidence>
<evidence type="ECO:0008006" key="3">
    <source>
        <dbReference type="Google" id="ProtNLM"/>
    </source>
</evidence>
<proteinExistence type="predicted"/>
<dbReference type="InterPro" id="IPR011067">
    <property type="entry name" value="Plasmid_toxin/cell-grow_inhib"/>
</dbReference>
<comment type="caution">
    <text evidence="1">The sequence shown here is derived from an EMBL/GenBank/DDBJ whole genome shotgun (WGS) entry which is preliminary data.</text>
</comment>
<name>A0A2V2FHN5_9FIRM</name>
<gene>
    <name evidence="1" type="ORF">DES51_11270</name>
</gene>
<organism evidence="1 2">
    <name type="scientific">Dielma fastidiosa</name>
    <dbReference type="NCBI Taxonomy" id="1034346"/>
    <lineage>
        <taxon>Bacteria</taxon>
        <taxon>Bacillati</taxon>
        <taxon>Bacillota</taxon>
        <taxon>Erysipelotrichia</taxon>
        <taxon>Erysipelotrichales</taxon>
        <taxon>Erysipelotrichaceae</taxon>
        <taxon>Dielma</taxon>
    </lineage>
</organism>
<dbReference type="RefSeq" id="WP_022937266.1">
    <property type="nucleotide sequence ID" value="NZ_CABKRQ010000002.1"/>
</dbReference>
<dbReference type="AlphaFoldDB" id="A0A2V2FHN5"/>
<dbReference type="EMBL" id="QJKH01000012">
    <property type="protein sequence ID" value="PXX77130.1"/>
    <property type="molecule type" value="Genomic_DNA"/>
</dbReference>
<dbReference type="Gene3D" id="2.30.30.110">
    <property type="match status" value="1"/>
</dbReference>
<dbReference type="SUPFAM" id="SSF50118">
    <property type="entry name" value="Cell growth inhibitor/plasmid maintenance toxic component"/>
    <property type="match status" value="1"/>
</dbReference>
<dbReference type="GeneID" id="94440455"/>